<reference evidence="3 4" key="1">
    <citation type="submission" date="2015-09" db="EMBL/GenBank/DDBJ databases">
        <authorList>
            <consortium name="Pathogen Informatics"/>
        </authorList>
    </citation>
    <scope>NUCLEOTIDE SEQUENCE [LARGE SCALE GENOMIC DNA]</scope>
    <source>
        <strain evidence="3 4">2789STDY5834928</strain>
    </source>
</reference>
<dbReference type="EMBL" id="CZBY01000004">
    <property type="protein sequence ID" value="CUQ83710.1"/>
    <property type="molecule type" value="Genomic_DNA"/>
</dbReference>
<name>A0A174ZKG7_9FIRM</name>
<keyword evidence="1" id="KW-1133">Transmembrane helix</keyword>
<dbReference type="Pfam" id="PF07670">
    <property type="entry name" value="Gate"/>
    <property type="match status" value="1"/>
</dbReference>
<accession>A0A174ZKG7</accession>
<dbReference type="OrthoDB" id="9782481at2"/>
<gene>
    <name evidence="3" type="primary">spmA</name>
    <name evidence="3" type="ORF">ERS852540_00742</name>
</gene>
<organism evidence="3 4">
    <name type="scientific">[Eubacterium] siraeum</name>
    <dbReference type="NCBI Taxonomy" id="39492"/>
    <lineage>
        <taxon>Bacteria</taxon>
        <taxon>Bacillati</taxon>
        <taxon>Bacillota</taxon>
        <taxon>Clostridia</taxon>
        <taxon>Eubacteriales</taxon>
        <taxon>Oscillospiraceae</taxon>
        <taxon>Oscillospiraceae incertae sedis</taxon>
    </lineage>
</organism>
<evidence type="ECO:0000313" key="4">
    <source>
        <dbReference type="Proteomes" id="UP000095662"/>
    </source>
</evidence>
<dbReference type="InterPro" id="IPR011642">
    <property type="entry name" value="Gate_dom"/>
</dbReference>
<protein>
    <submittedName>
        <fullName evidence="3">Spore maturation protein A</fullName>
    </submittedName>
</protein>
<feature type="transmembrane region" description="Helical" evidence="1">
    <location>
        <begin position="131"/>
        <end position="156"/>
    </location>
</feature>
<feature type="transmembrane region" description="Helical" evidence="1">
    <location>
        <begin position="36"/>
        <end position="58"/>
    </location>
</feature>
<evidence type="ECO:0000259" key="2">
    <source>
        <dbReference type="Pfam" id="PF07670"/>
    </source>
</evidence>
<dbReference type="AlphaFoldDB" id="A0A174ZKG7"/>
<evidence type="ECO:0000256" key="1">
    <source>
        <dbReference type="SAM" id="Phobius"/>
    </source>
</evidence>
<sequence>MSYVIFVIISLSFVFSACNGTMNDLSVAALTSCKDAVTLCISLCGTICLWSGIMNVAGKSGIVSGLSRLLSKPLSLLFPDISRKGSAMQFIILNFISNLLGLGNASTPLGIKAMQELKEEKKAKKNATRSMIMLVVLNTASVQLFPSTVIALRASYASESPADILPCVWVVSALSLTLSVLSVFVFEKISNKRRKNVK</sequence>
<keyword evidence="1" id="KW-0812">Transmembrane</keyword>
<proteinExistence type="predicted"/>
<evidence type="ECO:0000313" key="3">
    <source>
        <dbReference type="EMBL" id="CUQ83710.1"/>
    </source>
</evidence>
<dbReference type="Proteomes" id="UP000095662">
    <property type="component" value="Unassembled WGS sequence"/>
</dbReference>
<feature type="domain" description="Nucleoside transporter/FeoB GTPase Gate" evidence="2">
    <location>
        <begin position="41"/>
        <end position="149"/>
    </location>
</feature>
<feature type="transmembrane region" description="Helical" evidence="1">
    <location>
        <begin position="168"/>
        <end position="186"/>
    </location>
</feature>
<dbReference type="STRING" id="39492.ERS852540_00742"/>
<keyword evidence="1" id="KW-0472">Membrane</keyword>